<dbReference type="PANTHER" id="PTHR13326">
    <property type="entry name" value="TRNA PSEUDOURIDINE SYNTHASE D"/>
    <property type="match status" value="1"/>
</dbReference>
<dbReference type="PROSITE" id="PS50984">
    <property type="entry name" value="TRUD"/>
    <property type="match status" value="1"/>
</dbReference>
<dbReference type="GO" id="GO:0003723">
    <property type="term" value="F:RNA binding"/>
    <property type="evidence" value="ECO:0007669"/>
    <property type="project" value="InterPro"/>
</dbReference>
<dbReference type="InterPro" id="IPR011760">
    <property type="entry name" value="PsdUridine_synth_TruD_insert"/>
</dbReference>
<keyword evidence="2" id="KW-0413">Isomerase</keyword>
<proteinExistence type="inferred from homology"/>
<evidence type="ECO:0000313" key="5">
    <source>
        <dbReference type="Proteomes" id="UP000441717"/>
    </source>
</evidence>
<organism evidence="4 5">
    <name type="scientific">Desulfofundulus thermobenzoicus</name>
    <dbReference type="NCBI Taxonomy" id="29376"/>
    <lineage>
        <taxon>Bacteria</taxon>
        <taxon>Bacillati</taxon>
        <taxon>Bacillota</taxon>
        <taxon>Clostridia</taxon>
        <taxon>Eubacteriales</taxon>
        <taxon>Peptococcaceae</taxon>
        <taxon>Desulfofundulus</taxon>
    </lineage>
</organism>
<evidence type="ECO:0000313" key="4">
    <source>
        <dbReference type="EMBL" id="MQL53740.1"/>
    </source>
</evidence>
<dbReference type="OrthoDB" id="1550679at2"/>
<dbReference type="RefSeq" id="WP_152948197.1">
    <property type="nucleotide sequence ID" value="NZ_WHYR01000064.1"/>
</dbReference>
<accession>A0A6N7IUI7</accession>
<dbReference type="InterPro" id="IPR020103">
    <property type="entry name" value="PsdUridine_synth_cat_dom_sf"/>
</dbReference>
<dbReference type="GO" id="GO:0001522">
    <property type="term" value="P:pseudouridine synthesis"/>
    <property type="evidence" value="ECO:0007669"/>
    <property type="project" value="InterPro"/>
</dbReference>
<dbReference type="SUPFAM" id="SSF55120">
    <property type="entry name" value="Pseudouridine synthase"/>
    <property type="match status" value="1"/>
</dbReference>
<protein>
    <submittedName>
        <fullName evidence="4">tRNA pseudouridine(13) synthase TruD</fullName>
    </submittedName>
</protein>
<dbReference type="InterPro" id="IPR042214">
    <property type="entry name" value="TruD_catalytic"/>
</dbReference>
<dbReference type="PANTHER" id="PTHR13326:SF21">
    <property type="entry name" value="PSEUDOURIDYLATE SYNTHASE PUS7L"/>
    <property type="match status" value="1"/>
</dbReference>
<comment type="similarity">
    <text evidence="1">Belongs to the pseudouridine synthase TruD family.</text>
</comment>
<sequence length="386" mass="44936">MKLKVTPGDFVVRELARLPLREKGPYRLYLLEKKGWNTIDLLLRIARVHGLPYGLFAYGGLKDRHAHTFQYVTVKYPANLTTGDNNFYFQSIGFMDRPMGPDLLEGNQFAITIRALSPEEVSRIGRRVDEARGFGYPNYYDDQRFGSMDRQMGFMAERLLKKHYNGSLQVYLTGIYPEEKKEARERKLFFREHWGDWATCLTRAKTSMERKIFSLFVEKPKACIEALQMIPREELSLLFSAYQSFLFNELLRRVLQELGVDLVAVPGVAGPYLFYRRLERKELGYLKSLALPLAASRMEFPDDRAERLFAAILEERGFTRGAFNLRKVRQAFFKSTPREAIVFPGDFRLEPAEPDDLYPGRQKIRLFFKLPRGSYGTMLIKRLTMP</sequence>
<dbReference type="GO" id="GO:0009982">
    <property type="term" value="F:pseudouridine synthase activity"/>
    <property type="evidence" value="ECO:0007669"/>
    <property type="project" value="InterPro"/>
</dbReference>
<comment type="caution">
    <text evidence="4">The sequence shown here is derived from an EMBL/GenBank/DDBJ whole genome shotgun (WGS) entry which is preliminary data.</text>
</comment>
<keyword evidence="5" id="KW-1185">Reference proteome</keyword>
<dbReference type="Gene3D" id="1.10.1510.30">
    <property type="match status" value="1"/>
</dbReference>
<dbReference type="GO" id="GO:0006396">
    <property type="term" value="P:RNA processing"/>
    <property type="evidence" value="ECO:0007669"/>
    <property type="project" value="UniProtKB-ARBA"/>
</dbReference>
<dbReference type="AlphaFoldDB" id="A0A6N7IUI7"/>
<name>A0A6N7IUI7_9FIRM</name>
<reference evidence="4 5" key="1">
    <citation type="submission" date="2019-10" db="EMBL/GenBank/DDBJ databases">
        <title>Comparative genomics of sulfur disproportionating microorganisms.</title>
        <authorList>
            <person name="Ward L.M."/>
            <person name="Bertran E."/>
            <person name="Johnston D."/>
        </authorList>
    </citation>
    <scope>NUCLEOTIDE SEQUENCE [LARGE SCALE GENOMIC DNA]</scope>
    <source>
        <strain evidence="4 5">DSM 14055</strain>
    </source>
</reference>
<dbReference type="Gene3D" id="3.30.2350.20">
    <property type="entry name" value="TruD, catalytic domain"/>
    <property type="match status" value="1"/>
</dbReference>
<dbReference type="InterPro" id="IPR001656">
    <property type="entry name" value="PsdUridine_synth_TruD"/>
</dbReference>
<evidence type="ECO:0000256" key="1">
    <source>
        <dbReference type="ARBA" id="ARBA00007953"/>
    </source>
</evidence>
<dbReference type="GO" id="GO:0140098">
    <property type="term" value="F:catalytic activity, acting on RNA"/>
    <property type="evidence" value="ECO:0007669"/>
    <property type="project" value="UniProtKB-ARBA"/>
</dbReference>
<feature type="domain" description="TRUD" evidence="3">
    <location>
        <begin position="135"/>
        <end position="343"/>
    </location>
</feature>
<evidence type="ECO:0000259" key="3">
    <source>
        <dbReference type="PROSITE" id="PS50984"/>
    </source>
</evidence>
<dbReference type="Pfam" id="PF01142">
    <property type="entry name" value="TruD"/>
    <property type="match status" value="2"/>
</dbReference>
<dbReference type="Proteomes" id="UP000441717">
    <property type="component" value="Unassembled WGS sequence"/>
</dbReference>
<evidence type="ECO:0000256" key="2">
    <source>
        <dbReference type="ARBA" id="ARBA00023235"/>
    </source>
</evidence>
<dbReference type="Gene3D" id="3.30.70.3160">
    <property type="match status" value="1"/>
</dbReference>
<gene>
    <name evidence="4" type="primary">truD</name>
    <name evidence="4" type="ORF">GFC01_16025</name>
</gene>
<dbReference type="EMBL" id="WHYR01000064">
    <property type="protein sequence ID" value="MQL53740.1"/>
    <property type="molecule type" value="Genomic_DNA"/>
</dbReference>
<dbReference type="CDD" id="cd02577">
    <property type="entry name" value="PSTD1"/>
    <property type="match status" value="1"/>
</dbReference>